<evidence type="ECO:0000313" key="1">
    <source>
        <dbReference type="EMBL" id="MXV14085.1"/>
    </source>
</evidence>
<dbReference type="AlphaFoldDB" id="A0A7K1XSV8"/>
<keyword evidence="2" id="KW-1185">Reference proteome</keyword>
<sequence length="89" mass="9188">MKDTKVIIALLAGLATGAALGILFAPEKGTDTRDKLSESLKSLGDSIKEKAAAEVDQLTALATKLAGNFKAKAATSDVADDLPPFEEKA</sequence>
<dbReference type="Pfam" id="PF12732">
    <property type="entry name" value="YtxH"/>
    <property type="match status" value="1"/>
</dbReference>
<dbReference type="EMBL" id="WVHS01000001">
    <property type="protein sequence ID" value="MXV14085.1"/>
    <property type="molecule type" value="Genomic_DNA"/>
</dbReference>
<reference evidence="1 2" key="1">
    <citation type="submission" date="2019-11" db="EMBL/GenBank/DDBJ databases">
        <title>Pedobacter sp. HMF7056 Genome sequencing and assembly.</title>
        <authorList>
            <person name="Kang H."/>
            <person name="Kim H."/>
            <person name="Joh K."/>
        </authorList>
    </citation>
    <scope>NUCLEOTIDE SEQUENCE [LARGE SCALE GENOMIC DNA]</scope>
    <source>
        <strain evidence="1 2">HMF7056</strain>
    </source>
</reference>
<gene>
    <name evidence="1" type="ORF">GS398_02140</name>
</gene>
<dbReference type="Proteomes" id="UP000451233">
    <property type="component" value="Unassembled WGS sequence"/>
</dbReference>
<dbReference type="InterPro" id="IPR024623">
    <property type="entry name" value="YtxH"/>
</dbReference>
<accession>A0A7K1XSV8</accession>
<proteinExistence type="predicted"/>
<name>A0A7K1XSV8_9SPHI</name>
<organism evidence="1 2">
    <name type="scientific">Hufsiella ginkgonis</name>
    <dbReference type="NCBI Taxonomy" id="2695274"/>
    <lineage>
        <taxon>Bacteria</taxon>
        <taxon>Pseudomonadati</taxon>
        <taxon>Bacteroidota</taxon>
        <taxon>Sphingobacteriia</taxon>
        <taxon>Sphingobacteriales</taxon>
        <taxon>Sphingobacteriaceae</taxon>
        <taxon>Hufsiella</taxon>
    </lineage>
</organism>
<dbReference type="RefSeq" id="WP_160905088.1">
    <property type="nucleotide sequence ID" value="NZ_WVHS01000001.1"/>
</dbReference>
<comment type="caution">
    <text evidence="1">The sequence shown here is derived from an EMBL/GenBank/DDBJ whole genome shotgun (WGS) entry which is preliminary data.</text>
</comment>
<evidence type="ECO:0000313" key="2">
    <source>
        <dbReference type="Proteomes" id="UP000451233"/>
    </source>
</evidence>
<protein>
    <submittedName>
        <fullName evidence="1">YtxH domain-containing protein</fullName>
    </submittedName>
</protein>